<organism evidence="2 3">
    <name type="scientific">Tilletiaria anomala (strain ATCC 24038 / CBS 436.72 / UBC 951)</name>
    <dbReference type="NCBI Taxonomy" id="1037660"/>
    <lineage>
        <taxon>Eukaryota</taxon>
        <taxon>Fungi</taxon>
        <taxon>Dikarya</taxon>
        <taxon>Basidiomycota</taxon>
        <taxon>Ustilaginomycotina</taxon>
        <taxon>Exobasidiomycetes</taxon>
        <taxon>Georgefischeriales</taxon>
        <taxon>Tilletiariaceae</taxon>
        <taxon>Tilletiaria</taxon>
    </lineage>
</organism>
<dbReference type="EMBL" id="JMSN01000066">
    <property type="protein sequence ID" value="KDN42860.1"/>
    <property type="molecule type" value="Genomic_DNA"/>
</dbReference>
<dbReference type="InParanoid" id="A0A066VWH0"/>
<sequence length="86" mass="9242">MRSPPTLCRLAPALSVCLVARCLLELYAFCAVAKRSKVKPAMLQLGTHSSTDAAATMGWSACPLVEVRGTLDDANAFTEPMLFKAR</sequence>
<dbReference type="Proteomes" id="UP000027361">
    <property type="component" value="Unassembled WGS sequence"/>
</dbReference>
<reference evidence="2" key="1">
    <citation type="submission" date="2014-05" db="EMBL/GenBank/DDBJ databases">
        <title>Draft genome sequence of a rare smut relative, Tilletiaria anomala UBC 951.</title>
        <authorList>
            <consortium name="DOE Joint Genome Institute"/>
            <person name="Toome M."/>
            <person name="Kuo A."/>
            <person name="Henrissat B."/>
            <person name="Lipzen A."/>
            <person name="Tritt A."/>
            <person name="Yoshinaga Y."/>
            <person name="Zane M."/>
            <person name="Barry K."/>
            <person name="Grigoriev I.V."/>
            <person name="Spatafora J.W."/>
            <person name="Aimea M.C."/>
        </authorList>
    </citation>
    <scope>NUCLEOTIDE SEQUENCE [LARGE SCALE GENOMIC DNA]</scope>
    <source>
        <strain evidence="2">UBC 951</strain>
    </source>
</reference>
<proteinExistence type="predicted"/>
<dbReference type="AlphaFoldDB" id="A0A066VWH0"/>
<feature type="transmembrane region" description="Helical" evidence="1">
    <location>
        <begin position="12"/>
        <end position="33"/>
    </location>
</feature>
<comment type="caution">
    <text evidence="2">The sequence shown here is derived from an EMBL/GenBank/DDBJ whole genome shotgun (WGS) entry which is preliminary data.</text>
</comment>
<evidence type="ECO:0000256" key="1">
    <source>
        <dbReference type="SAM" id="Phobius"/>
    </source>
</evidence>
<dbReference type="RefSeq" id="XP_013242194.1">
    <property type="nucleotide sequence ID" value="XM_013386740.1"/>
</dbReference>
<dbReference type="GeneID" id="25264765"/>
<protein>
    <submittedName>
        <fullName evidence="2">Uncharacterized protein</fullName>
    </submittedName>
</protein>
<keyword evidence="1" id="KW-0472">Membrane</keyword>
<keyword evidence="1" id="KW-0812">Transmembrane</keyword>
<evidence type="ECO:0000313" key="3">
    <source>
        <dbReference type="Proteomes" id="UP000027361"/>
    </source>
</evidence>
<dbReference type="HOGENOM" id="CLU_2499457_0_0_1"/>
<name>A0A066VWH0_TILAU</name>
<accession>A0A066VWH0</accession>
<keyword evidence="3" id="KW-1185">Reference proteome</keyword>
<keyword evidence="1" id="KW-1133">Transmembrane helix</keyword>
<gene>
    <name evidence="2" type="ORF">K437DRAFT_257708</name>
</gene>
<evidence type="ECO:0000313" key="2">
    <source>
        <dbReference type="EMBL" id="KDN42860.1"/>
    </source>
</evidence>